<name>A0A645D8B9_9ZZZZ</name>
<sequence length="104" mass="12386">MKDAPNTRLVTWFRKTERPFRIEWIALGLFTFLFLISYTYGDIIITTRHDMRLWDCLFQGRFLDFYNYNSAVLPQNSVFNTPQSASYDFTVYLILRCGICRFGS</sequence>
<gene>
    <name evidence="2" type="ORF">SDC9_132536</name>
</gene>
<evidence type="ECO:0000313" key="2">
    <source>
        <dbReference type="EMBL" id="MPM85455.1"/>
    </source>
</evidence>
<comment type="caution">
    <text evidence="2">The sequence shown here is derived from an EMBL/GenBank/DDBJ whole genome shotgun (WGS) entry which is preliminary data.</text>
</comment>
<accession>A0A645D8B9</accession>
<reference evidence="2" key="1">
    <citation type="submission" date="2019-08" db="EMBL/GenBank/DDBJ databases">
        <authorList>
            <person name="Kucharzyk K."/>
            <person name="Murdoch R.W."/>
            <person name="Higgins S."/>
            <person name="Loffler F."/>
        </authorList>
    </citation>
    <scope>NUCLEOTIDE SEQUENCE</scope>
</reference>
<evidence type="ECO:0000256" key="1">
    <source>
        <dbReference type="SAM" id="Phobius"/>
    </source>
</evidence>
<keyword evidence="1" id="KW-0472">Membrane</keyword>
<organism evidence="2">
    <name type="scientific">bioreactor metagenome</name>
    <dbReference type="NCBI Taxonomy" id="1076179"/>
    <lineage>
        <taxon>unclassified sequences</taxon>
        <taxon>metagenomes</taxon>
        <taxon>ecological metagenomes</taxon>
    </lineage>
</organism>
<feature type="transmembrane region" description="Helical" evidence="1">
    <location>
        <begin position="21"/>
        <end position="41"/>
    </location>
</feature>
<keyword evidence="1" id="KW-0812">Transmembrane</keyword>
<keyword evidence="1" id="KW-1133">Transmembrane helix</keyword>
<dbReference type="EMBL" id="VSSQ01033756">
    <property type="protein sequence ID" value="MPM85455.1"/>
    <property type="molecule type" value="Genomic_DNA"/>
</dbReference>
<protein>
    <submittedName>
        <fullName evidence="2">Uncharacterized protein</fullName>
    </submittedName>
</protein>
<dbReference type="AlphaFoldDB" id="A0A645D8B9"/>
<proteinExistence type="predicted"/>